<dbReference type="PANTHER" id="PTHR13800">
    <property type="entry name" value="TRANSIENT RECEPTOR POTENTIAL CATION CHANNEL, SUBFAMILY M, MEMBER 6"/>
    <property type="match status" value="1"/>
</dbReference>
<feature type="domain" description="TRPM-like" evidence="6">
    <location>
        <begin position="470"/>
        <end position="590"/>
    </location>
</feature>
<dbReference type="GO" id="GO:0030001">
    <property type="term" value="P:metal ion transport"/>
    <property type="evidence" value="ECO:0007669"/>
    <property type="project" value="TreeGrafter"/>
</dbReference>
<keyword evidence="4 5" id="KW-0472">Membrane</keyword>
<feature type="transmembrane region" description="Helical" evidence="5">
    <location>
        <begin position="857"/>
        <end position="875"/>
    </location>
</feature>
<keyword evidence="3 5" id="KW-1133">Transmembrane helix</keyword>
<feature type="transmembrane region" description="Helical" evidence="5">
    <location>
        <begin position="618"/>
        <end position="638"/>
    </location>
</feature>
<dbReference type="Proteomes" id="UP001201812">
    <property type="component" value="Unassembled WGS sequence"/>
</dbReference>
<evidence type="ECO:0000313" key="7">
    <source>
        <dbReference type="EMBL" id="KAI1714336.1"/>
    </source>
</evidence>
<reference evidence="7" key="1">
    <citation type="submission" date="2022-01" db="EMBL/GenBank/DDBJ databases">
        <title>Genome Sequence Resource for Two Populations of Ditylenchus destructor, the Migratory Endoparasitic Phytonematode.</title>
        <authorList>
            <person name="Zhang H."/>
            <person name="Lin R."/>
            <person name="Xie B."/>
        </authorList>
    </citation>
    <scope>NUCLEOTIDE SEQUENCE</scope>
    <source>
        <strain evidence="7">BazhouSP</strain>
    </source>
</reference>
<dbReference type="PANTHER" id="PTHR13800:SF41">
    <property type="entry name" value="PROTEIN CED-11"/>
    <property type="match status" value="1"/>
</dbReference>
<feature type="transmembrane region" description="Helical" evidence="5">
    <location>
        <begin position="818"/>
        <end position="837"/>
    </location>
</feature>
<comment type="subcellular location">
    <subcellularLocation>
        <location evidence="1">Membrane</location>
        <topology evidence="1">Multi-pass membrane protein</topology>
    </subcellularLocation>
</comment>
<evidence type="ECO:0000256" key="2">
    <source>
        <dbReference type="ARBA" id="ARBA00022692"/>
    </source>
</evidence>
<protein>
    <submittedName>
        <fullName evidence="7">Protein ced-11</fullName>
    </submittedName>
</protein>
<evidence type="ECO:0000259" key="6">
    <source>
        <dbReference type="Pfam" id="PF25508"/>
    </source>
</evidence>
<evidence type="ECO:0000256" key="1">
    <source>
        <dbReference type="ARBA" id="ARBA00004141"/>
    </source>
</evidence>
<comment type="caution">
    <text evidence="7">The sequence shown here is derived from an EMBL/GenBank/DDBJ whole genome shotgun (WGS) entry which is preliminary data.</text>
</comment>
<dbReference type="InterPro" id="IPR057366">
    <property type="entry name" value="TRPM-like"/>
</dbReference>
<feature type="transmembrane region" description="Helical" evidence="5">
    <location>
        <begin position="1047"/>
        <end position="1069"/>
    </location>
</feature>
<dbReference type="GO" id="GO:0005886">
    <property type="term" value="C:plasma membrane"/>
    <property type="evidence" value="ECO:0007669"/>
    <property type="project" value="TreeGrafter"/>
</dbReference>
<sequence length="1272" mass="144800">MTKTCDVASPERMDTAVKTVDVFVDGNYYRGLRKCKAIFVKNNTQIADVVRQIYGNVSTNYPSRKGSPNILLTMVANGNSLSFETSERLTKGICRLIKRCCLWTVTSGERSDSLATILASAVQSTLPQSESLEEAFIIAINQSKIARKQRENGLLQDERIPSMIDAHENTLFVLHEKPSHNEKELFQFRSLFSVALANPPAALPISSEMPTFIDRNPLPAVLFCGSVLSSLSELRDYVEYGVPTLIIEDASTLCATLKGCFTLYESVAFEHDRFMDWLDHELRSLARHDGDIDEAKKNICRILSLSIGEQPLIAFISKSDLENLPEKLLDLFAKSARDPGVLRRVLHLAVKLDIANIIRTIDIKSIFERQQISHIVERALTGDGKINALSALLDQNVAPHVSPSMLMRWHRRTTDKYFFNAIVLGHCLGREPIYEMIDENLVCQLNELLHRLSGGIGELLPPDFLFSQSTTQQNRGDAITILAVWALLLNRTELALCLCAYVPHPIAFSLVLAKTARGLAHECRDWFFYEERLRQLGKNLNASAVALLNTAYTETPDEAYEALCIQLDAYNGLTLTQMAYEVNAKEFISHECCQRWVLRLLYGNLQLRSFIPFLHFPSWLKIIIGGIFIFPSLFWVTARSKNDNMRMTKRHKTAILRNGKFVNSDTDNYHITKQSEASLDLLAKSHDVEYSALKPDAGKLLVETDSISEYGSEVDETEVRRDSKSFAAALLRHGMQPIQQSLRNVEKLRLFYTTPITKYWLSLICRLLYLTLFAFSLALPSCGSMSTDAALWIWSFSWLLESLYVVKARLERSNWQQMPWTIFDISCVTTFLFVHLVNHFTTTSLHHAIMSAYTRKSIWSAFLLYQCYTTLFIYVPLSDLFGPLLVRLKLMIMRDFVNFVVLISLFVFSSAIATKAVLYPDLHSSVHVLSDSVSWAWLSLFNADMSMLTQSNRCRELRVADREIDGYDHCEAIGGYEDATCPTQSFMSYFTVIEFFVILKLISIPILFALFARTAKIVEDEATHIWKFQMYSLATEFSIRPFLPPPLTFIFFLGLFIVRSFGLISGVFYRVTSAPTEHPDVRASLTTATHSKNVMAPSNSRQYYWTRLSVNHWKSQFDGGFRDSVHKCCQSDQMNALLIQKNYLNVKPSEWCIDTVTGSDNVSRMRVIDRFKPWTVLIPNYRPLTYSKPVVEFSLNMQSEIEDYASQKTPANIGKQWRQRKLMDLLNGSEECCFKLSNEGIPLNPSGRTGLAGRVLYKDRTVYKRFNPNARI</sequence>
<feature type="transmembrane region" description="Helical" evidence="5">
    <location>
        <begin position="759"/>
        <end position="777"/>
    </location>
</feature>
<dbReference type="Pfam" id="PF25508">
    <property type="entry name" value="TRPM2"/>
    <property type="match status" value="1"/>
</dbReference>
<dbReference type="Pfam" id="PF25969">
    <property type="entry name" value="NUDT9_N"/>
    <property type="match status" value="1"/>
</dbReference>
<proteinExistence type="predicted"/>
<evidence type="ECO:0000313" key="8">
    <source>
        <dbReference type="Proteomes" id="UP001201812"/>
    </source>
</evidence>
<keyword evidence="2 5" id="KW-0812">Transmembrane</keyword>
<feature type="transmembrane region" description="Helical" evidence="5">
    <location>
        <begin position="896"/>
        <end position="918"/>
    </location>
</feature>
<evidence type="ECO:0000256" key="4">
    <source>
        <dbReference type="ARBA" id="ARBA00023136"/>
    </source>
</evidence>
<organism evidence="7 8">
    <name type="scientific">Ditylenchus destructor</name>
    <dbReference type="NCBI Taxonomy" id="166010"/>
    <lineage>
        <taxon>Eukaryota</taxon>
        <taxon>Metazoa</taxon>
        <taxon>Ecdysozoa</taxon>
        <taxon>Nematoda</taxon>
        <taxon>Chromadorea</taxon>
        <taxon>Rhabditida</taxon>
        <taxon>Tylenchina</taxon>
        <taxon>Tylenchomorpha</taxon>
        <taxon>Sphaerularioidea</taxon>
        <taxon>Anguinidae</taxon>
        <taxon>Anguininae</taxon>
        <taxon>Ditylenchus</taxon>
    </lineage>
</organism>
<name>A0AAD4R780_9BILA</name>
<feature type="transmembrane region" description="Helical" evidence="5">
    <location>
        <begin position="986"/>
        <end position="1011"/>
    </location>
</feature>
<dbReference type="AlphaFoldDB" id="A0AAD4R780"/>
<feature type="transmembrane region" description="Helical" evidence="5">
    <location>
        <begin position="789"/>
        <end position="806"/>
    </location>
</feature>
<evidence type="ECO:0000256" key="5">
    <source>
        <dbReference type="SAM" id="Phobius"/>
    </source>
</evidence>
<gene>
    <name evidence="7" type="ORF">DdX_08429</name>
</gene>
<keyword evidence="8" id="KW-1185">Reference proteome</keyword>
<accession>A0AAD4R780</accession>
<dbReference type="GO" id="GO:0005261">
    <property type="term" value="F:monoatomic cation channel activity"/>
    <property type="evidence" value="ECO:0007669"/>
    <property type="project" value="TreeGrafter"/>
</dbReference>
<dbReference type="InterPro" id="IPR050927">
    <property type="entry name" value="TRPM"/>
</dbReference>
<dbReference type="EMBL" id="JAKKPZ010000013">
    <property type="protein sequence ID" value="KAI1714336.1"/>
    <property type="molecule type" value="Genomic_DNA"/>
</dbReference>
<evidence type="ECO:0000256" key="3">
    <source>
        <dbReference type="ARBA" id="ARBA00022989"/>
    </source>
</evidence>